<dbReference type="GO" id="GO:0070006">
    <property type="term" value="F:metalloaminopeptidase activity"/>
    <property type="evidence" value="ECO:0007669"/>
    <property type="project" value="InterPro"/>
</dbReference>
<evidence type="ECO:0000256" key="3">
    <source>
        <dbReference type="ARBA" id="ARBA00022670"/>
    </source>
</evidence>
<dbReference type="PROSITE" id="PS00631">
    <property type="entry name" value="CYTOSOL_AP"/>
    <property type="match status" value="1"/>
</dbReference>
<dbReference type="GO" id="GO:0005737">
    <property type="term" value="C:cytoplasm"/>
    <property type="evidence" value="ECO:0007669"/>
    <property type="project" value="InterPro"/>
</dbReference>
<dbReference type="Gene3D" id="3.40.630.10">
    <property type="entry name" value="Zn peptidases"/>
    <property type="match status" value="1"/>
</dbReference>
<keyword evidence="7" id="KW-1185">Reference proteome</keyword>
<dbReference type="PRINTS" id="PR00481">
    <property type="entry name" value="LAMNOPPTDASE"/>
</dbReference>
<protein>
    <recommendedName>
        <fullName evidence="5">Cytosol aminopeptidase domain-containing protein</fullName>
    </recommendedName>
</protein>
<dbReference type="GO" id="GO:0006508">
    <property type="term" value="P:proteolysis"/>
    <property type="evidence" value="ECO:0007669"/>
    <property type="project" value="UniProtKB-KW"/>
</dbReference>
<organism evidence="6 7">
    <name type="scientific">Aegilops tauschii subsp. strangulata</name>
    <name type="common">Goatgrass</name>
    <dbReference type="NCBI Taxonomy" id="200361"/>
    <lineage>
        <taxon>Eukaryota</taxon>
        <taxon>Viridiplantae</taxon>
        <taxon>Streptophyta</taxon>
        <taxon>Embryophyta</taxon>
        <taxon>Tracheophyta</taxon>
        <taxon>Spermatophyta</taxon>
        <taxon>Magnoliopsida</taxon>
        <taxon>Liliopsida</taxon>
        <taxon>Poales</taxon>
        <taxon>Poaceae</taxon>
        <taxon>BOP clade</taxon>
        <taxon>Pooideae</taxon>
        <taxon>Triticodae</taxon>
        <taxon>Triticeae</taxon>
        <taxon>Triticinae</taxon>
        <taxon>Aegilops</taxon>
    </lineage>
</organism>
<dbReference type="SUPFAM" id="SSF53187">
    <property type="entry name" value="Zn-dependent exopeptidases"/>
    <property type="match status" value="1"/>
</dbReference>
<proteinExistence type="inferred from homology"/>
<evidence type="ECO:0000313" key="6">
    <source>
        <dbReference type="EnsemblPlants" id="AET5Gv20815300.2"/>
    </source>
</evidence>
<evidence type="ECO:0000256" key="2">
    <source>
        <dbReference type="ARBA" id="ARBA00022438"/>
    </source>
</evidence>
<feature type="domain" description="Cytosol aminopeptidase" evidence="5">
    <location>
        <begin position="92"/>
        <end position="99"/>
    </location>
</feature>
<keyword evidence="4" id="KW-0378">Hydrolase</keyword>
<dbReference type="Proteomes" id="UP000015105">
    <property type="component" value="Chromosome 5D"/>
</dbReference>
<reference evidence="6" key="4">
    <citation type="submission" date="2019-03" db="UniProtKB">
        <authorList>
            <consortium name="EnsemblPlants"/>
        </authorList>
    </citation>
    <scope>IDENTIFICATION</scope>
</reference>
<dbReference type="EnsemblPlants" id="AET5Gv20815300.2">
    <property type="protein sequence ID" value="AET5Gv20815300.2"/>
    <property type="gene ID" value="AET5Gv20815300"/>
</dbReference>
<accession>A0A453LK09</accession>
<dbReference type="InterPro" id="IPR000819">
    <property type="entry name" value="Peptidase_M17_C"/>
</dbReference>
<dbReference type="InterPro" id="IPR011356">
    <property type="entry name" value="Leucine_aapep/pepB"/>
</dbReference>
<reference evidence="7" key="1">
    <citation type="journal article" date="2014" name="Science">
        <title>Ancient hybridizations among the ancestral genomes of bread wheat.</title>
        <authorList>
            <consortium name="International Wheat Genome Sequencing Consortium,"/>
            <person name="Marcussen T."/>
            <person name="Sandve S.R."/>
            <person name="Heier L."/>
            <person name="Spannagl M."/>
            <person name="Pfeifer M."/>
            <person name="Jakobsen K.S."/>
            <person name="Wulff B.B."/>
            <person name="Steuernagel B."/>
            <person name="Mayer K.F."/>
            <person name="Olsen O.A."/>
        </authorList>
    </citation>
    <scope>NUCLEOTIDE SEQUENCE [LARGE SCALE GENOMIC DNA]</scope>
    <source>
        <strain evidence="7">cv. AL8/78</strain>
    </source>
</reference>
<dbReference type="PANTHER" id="PTHR11963">
    <property type="entry name" value="LEUCINE AMINOPEPTIDASE-RELATED"/>
    <property type="match status" value="1"/>
</dbReference>
<evidence type="ECO:0000256" key="1">
    <source>
        <dbReference type="ARBA" id="ARBA00009528"/>
    </source>
</evidence>
<dbReference type="PANTHER" id="PTHR11963:SF23">
    <property type="entry name" value="CYTOSOL AMINOPEPTIDASE"/>
    <property type="match status" value="1"/>
</dbReference>
<reference evidence="7" key="2">
    <citation type="journal article" date="2017" name="Nat. Plants">
        <title>The Aegilops tauschii genome reveals multiple impacts of transposons.</title>
        <authorList>
            <person name="Zhao G."/>
            <person name="Zou C."/>
            <person name="Li K."/>
            <person name="Wang K."/>
            <person name="Li T."/>
            <person name="Gao L."/>
            <person name="Zhang X."/>
            <person name="Wang H."/>
            <person name="Yang Z."/>
            <person name="Liu X."/>
            <person name="Jiang W."/>
            <person name="Mao L."/>
            <person name="Kong X."/>
            <person name="Jiao Y."/>
            <person name="Jia J."/>
        </authorList>
    </citation>
    <scope>NUCLEOTIDE SEQUENCE [LARGE SCALE GENOMIC DNA]</scope>
    <source>
        <strain evidence="7">cv. AL8/78</strain>
    </source>
</reference>
<evidence type="ECO:0000256" key="4">
    <source>
        <dbReference type="ARBA" id="ARBA00022801"/>
    </source>
</evidence>
<name>A0A453LK09_AEGTS</name>
<comment type="similarity">
    <text evidence="1">Belongs to the peptidase M17 family.</text>
</comment>
<reference evidence="6" key="3">
    <citation type="journal article" date="2017" name="Nature">
        <title>Genome sequence of the progenitor of the wheat D genome Aegilops tauschii.</title>
        <authorList>
            <person name="Luo M.C."/>
            <person name="Gu Y.Q."/>
            <person name="Puiu D."/>
            <person name="Wang H."/>
            <person name="Twardziok S.O."/>
            <person name="Deal K.R."/>
            <person name="Huo N."/>
            <person name="Zhu T."/>
            <person name="Wang L."/>
            <person name="Wang Y."/>
            <person name="McGuire P.E."/>
            <person name="Liu S."/>
            <person name="Long H."/>
            <person name="Ramasamy R.K."/>
            <person name="Rodriguez J.C."/>
            <person name="Van S.L."/>
            <person name="Yuan L."/>
            <person name="Wang Z."/>
            <person name="Xia Z."/>
            <person name="Xiao L."/>
            <person name="Anderson O.D."/>
            <person name="Ouyang S."/>
            <person name="Liang Y."/>
            <person name="Zimin A.V."/>
            <person name="Pertea G."/>
            <person name="Qi P."/>
            <person name="Bennetzen J.L."/>
            <person name="Dai X."/>
            <person name="Dawson M.W."/>
            <person name="Muller H.G."/>
            <person name="Kugler K."/>
            <person name="Rivarola-Duarte L."/>
            <person name="Spannagl M."/>
            <person name="Mayer K.F.X."/>
            <person name="Lu F.H."/>
            <person name="Bevan M.W."/>
            <person name="Leroy P."/>
            <person name="Li P."/>
            <person name="You F.M."/>
            <person name="Sun Q."/>
            <person name="Liu Z."/>
            <person name="Lyons E."/>
            <person name="Wicker T."/>
            <person name="Salzberg S.L."/>
            <person name="Devos K.M."/>
            <person name="Dvorak J."/>
        </authorList>
    </citation>
    <scope>NUCLEOTIDE SEQUENCE [LARGE SCALE GENOMIC DNA]</scope>
    <source>
        <strain evidence="6">cv. AL8/78</strain>
    </source>
</reference>
<dbReference type="AlphaFoldDB" id="A0A453LK09"/>
<evidence type="ECO:0000313" key="7">
    <source>
        <dbReference type="Proteomes" id="UP000015105"/>
    </source>
</evidence>
<sequence>MSREKWLLLGRVYPLTVEATTLRLDQATILVKFDMGGSAAVFGAEKALAQIKPPGVEVHFIVAACENMIRGTGMRPGDILTASNGKTIEVNNTDAEGRLTLADALVYACNQGVDKVHMDGHRDGRGGK</sequence>
<reference evidence="6" key="5">
    <citation type="journal article" date="2021" name="G3 (Bethesda)">
        <title>Aegilops tauschii genome assembly Aet v5.0 features greater sequence contiguity and improved annotation.</title>
        <authorList>
            <person name="Wang L."/>
            <person name="Zhu T."/>
            <person name="Rodriguez J.C."/>
            <person name="Deal K.R."/>
            <person name="Dubcovsky J."/>
            <person name="McGuire P.E."/>
            <person name="Lux T."/>
            <person name="Spannagl M."/>
            <person name="Mayer K.F.X."/>
            <person name="Baldrich P."/>
            <person name="Meyers B.C."/>
            <person name="Huo N."/>
            <person name="Gu Y.Q."/>
            <person name="Zhou H."/>
            <person name="Devos K.M."/>
            <person name="Bennetzen J.L."/>
            <person name="Unver T."/>
            <person name="Budak H."/>
            <person name="Gulick P.J."/>
            <person name="Galiba G."/>
            <person name="Kalapos B."/>
            <person name="Nelson D.R."/>
            <person name="Li P."/>
            <person name="You F.M."/>
            <person name="Luo M.C."/>
            <person name="Dvorak J."/>
        </authorList>
    </citation>
    <scope>NUCLEOTIDE SEQUENCE [LARGE SCALE GENOMIC DNA]</scope>
    <source>
        <strain evidence="6">cv. AL8/78</strain>
    </source>
</reference>
<dbReference type="Gramene" id="AET5Gv20815300.2">
    <property type="protein sequence ID" value="AET5Gv20815300.2"/>
    <property type="gene ID" value="AET5Gv20815300"/>
</dbReference>
<dbReference type="GO" id="GO:0030145">
    <property type="term" value="F:manganese ion binding"/>
    <property type="evidence" value="ECO:0007669"/>
    <property type="project" value="InterPro"/>
</dbReference>
<dbReference type="Pfam" id="PF00883">
    <property type="entry name" value="Peptidase_M17"/>
    <property type="match status" value="1"/>
</dbReference>
<keyword evidence="3" id="KW-0645">Protease</keyword>
<evidence type="ECO:0000259" key="5">
    <source>
        <dbReference type="PROSITE" id="PS00631"/>
    </source>
</evidence>
<keyword evidence="2" id="KW-0031">Aminopeptidase</keyword>